<organism evidence="1 2">
    <name type="scientific">Paramecium tetraurelia</name>
    <dbReference type="NCBI Taxonomy" id="5888"/>
    <lineage>
        <taxon>Eukaryota</taxon>
        <taxon>Sar</taxon>
        <taxon>Alveolata</taxon>
        <taxon>Ciliophora</taxon>
        <taxon>Intramacronucleata</taxon>
        <taxon>Oligohymenophorea</taxon>
        <taxon>Peniculida</taxon>
        <taxon>Parameciidae</taxon>
        <taxon>Paramecium</taxon>
    </lineage>
</organism>
<dbReference type="HOGENOM" id="CLU_405181_0_0_1"/>
<name>A0BRD7_PARTE</name>
<protein>
    <submittedName>
        <fullName evidence="1">Uncharacterized protein</fullName>
    </submittedName>
</protein>
<evidence type="ECO:0000313" key="1">
    <source>
        <dbReference type="EMBL" id="CAK61104.1"/>
    </source>
</evidence>
<dbReference type="Proteomes" id="UP000000600">
    <property type="component" value="Unassembled WGS sequence"/>
</dbReference>
<accession>A0BRD7</accession>
<evidence type="ECO:0000313" key="2">
    <source>
        <dbReference type="Proteomes" id="UP000000600"/>
    </source>
</evidence>
<dbReference type="GeneID" id="5014286"/>
<dbReference type="EMBL" id="CT868011">
    <property type="protein sequence ID" value="CAK61104.1"/>
    <property type="molecule type" value="Genomic_DNA"/>
</dbReference>
<keyword evidence="2" id="KW-1185">Reference proteome</keyword>
<dbReference type="AlphaFoldDB" id="A0BRD7"/>
<dbReference type="KEGG" id="ptm:GSPATT00031335001"/>
<dbReference type="InParanoid" id="A0BRD7"/>
<proteinExistence type="predicted"/>
<dbReference type="RefSeq" id="XP_001428502.1">
    <property type="nucleotide sequence ID" value="XM_001428465.1"/>
</dbReference>
<gene>
    <name evidence="1" type="ORF">GSPATT00031335001</name>
</gene>
<reference evidence="1 2" key="1">
    <citation type="journal article" date="2006" name="Nature">
        <title>Global trends of whole-genome duplications revealed by the ciliate Paramecium tetraurelia.</title>
        <authorList>
            <consortium name="Genoscope"/>
            <person name="Aury J.-M."/>
            <person name="Jaillon O."/>
            <person name="Duret L."/>
            <person name="Noel B."/>
            <person name="Jubin C."/>
            <person name="Porcel B.M."/>
            <person name="Segurens B."/>
            <person name="Daubin V."/>
            <person name="Anthouard V."/>
            <person name="Aiach N."/>
            <person name="Arnaiz O."/>
            <person name="Billaut A."/>
            <person name="Beisson J."/>
            <person name="Blanc I."/>
            <person name="Bouhouche K."/>
            <person name="Camara F."/>
            <person name="Duharcourt S."/>
            <person name="Guigo R."/>
            <person name="Gogendeau D."/>
            <person name="Katinka M."/>
            <person name="Keller A.-M."/>
            <person name="Kissmehl R."/>
            <person name="Klotz C."/>
            <person name="Koll F."/>
            <person name="Le Moue A."/>
            <person name="Lepere C."/>
            <person name="Malinsky S."/>
            <person name="Nowacki M."/>
            <person name="Nowak J.K."/>
            <person name="Plattner H."/>
            <person name="Poulain J."/>
            <person name="Ruiz F."/>
            <person name="Serrano V."/>
            <person name="Zagulski M."/>
            <person name="Dessen P."/>
            <person name="Betermier M."/>
            <person name="Weissenbach J."/>
            <person name="Scarpelli C."/>
            <person name="Schachter V."/>
            <person name="Sperling L."/>
            <person name="Meyer E."/>
            <person name="Cohen J."/>
            <person name="Wincker P."/>
        </authorList>
    </citation>
    <scope>NUCLEOTIDE SEQUENCE [LARGE SCALE GENOMIC DNA]</scope>
    <source>
        <strain evidence="1 2">Stock d4-2</strain>
    </source>
</reference>
<dbReference type="OMA" id="TFNENSW"/>
<sequence length="679" mass="80446">MSHTTKEYLPVVFTDLQISTKIQLDDFYIEERLPILKQSHHSTSQPKISKVTSPSKTQLEILNYQKNIKKIVFPNILQRTKEDIKKYRKHQLSLISDEISNSQPIIELDHKKVTKTNSKSPLKFHSQQPSYISNQPIRTDLSSLIFDNNFEPYSNDSILKFHKLSPTFNENSWQKVDKVNRINLAHEVQKEIHHLERFNTYWKPDMINQYLQLKIVQKGVNFKRGNKRIFILMYLPHQTLVLKSSQVEVKNRYTTYKLSYSSVSLQLNALVYFTPIYDKISNMSELADNYNTWTKHFLDLLHYKQHINTVKFFFLDGKELQTLNQIPSYEKFVYCNLHGDFDLWSRVGQTLNLGGSFQLDKYVKLATKMVDLRSKDDIVKFFGKRDNFLPFYSMAYNQTDEGVKSPLLQSIEIIQQDGDDEQLNDEVIDQSIFQMNKNQQKTYLKTIQYFIQQNKTKYSVHLANQEAGMRQRKENIKGIRRKSIEIKLKGQKQILDPNEEAHIERKLLHQGTQSIEEIKEDAVDKVEVFKNAIYKKLPKKIELTNDPFSSFSSKDNKKFKEIMKLINIEQIVLEKKVSRQDVMHYLSLFKALMDSDNQNYFTIAQLDYPSLYISREQLQKSLPYIVLYKNQLNTAKLNEIYERQYNYVEFLEFLDIFTTEYIVSDKELERLKNQKQDPY</sequence>
<dbReference type="OrthoDB" id="292429at2759"/>